<dbReference type="EMBL" id="KZ270370">
    <property type="protein sequence ID" value="OZC05857.1"/>
    <property type="molecule type" value="Genomic_DNA"/>
</dbReference>
<dbReference type="InterPro" id="IPR016346">
    <property type="entry name" value="G-protein_beta_1-5"/>
</dbReference>
<feature type="coiled-coil region" evidence="1">
    <location>
        <begin position="45"/>
        <end position="72"/>
    </location>
</feature>
<evidence type="ECO:0000313" key="2">
    <source>
        <dbReference type="EMBL" id="OZC05857.1"/>
    </source>
</evidence>
<dbReference type="Gene3D" id="2.130.10.10">
    <property type="entry name" value="YVTN repeat-like/Quinoprotein amine dehydrogenase"/>
    <property type="match status" value="1"/>
</dbReference>
<keyword evidence="3" id="KW-1185">Reference proteome</keyword>
<reference evidence="2 3" key="1">
    <citation type="submission" date="2015-12" db="EMBL/GenBank/DDBJ databases">
        <title>Draft genome of the nematode, Onchocerca flexuosa.</title>
        <authorList>
            <person name="Mitreva M."/>
        </authorList>
    </citation>
    <scope>NUCLEOTIDE SEQUENCE [LARGE SCALE GENOMIC DNA]</scope>
    <source>
        <strain evidence="2">Red Deer</strain>
    </source>
</reference>
<proteinExistence type="predicted"/>
<dbReference type="AlphaFoldDB" id="A0A238BK66"/>
<evidence type="ECO:0008006" key="4">
    <source>
        <dbReference type="Google" id="ProtNLM"/>
    </source>
</evidence>
<dbReference type="OrthoDB" id="10255630at2759"/>
<dbReference type="Proteomes" id="UP000242913">
    <property type="component" value="Unassembled WGS sequence"/>
</dbReference>
<evidence type="ECO:0000313" key="3">
    <source>
        <dbReference type="Proteomes" id="UP000242913"/>
    </source>
</evidence>
<gene>
    <name evidence="2" type="ORF">X798_07167</name>
</gene>
<sequence>MVSLLVFFPVEAEEKSVVDEPSTAKIIASVQAIAVETGTRSSDIVDVLAREAEDLRKKLEAERKKLNDVSIEQAAESLEPLTQLSIKQRRILKGHAGKVLCMDWSLDKRHIVSSSQ</sequence>
<protein>
    <recommendedName>
        <fullName evidence="4">WD_REPEATS_REGION domain-containing protein</fullName>
    </recommendedName>
</protein>
<dbReference type="GO" id="GO:0007165">
    <property type="term" value="P:signal transduction"/>
    <property type="evidence" value="ECO:0007669"/>
    <property type="project" value="InterPro"/>
</dbReference>
<dbReference type="SUPFAM" id="SSF50978">
    <property type="entry name" value="WD40 repeat-like"/>
    <property type="match status" value="1"/>
</dbReference>
<feature type="non-terminal residue" evidence="2">
    <location>
        <position position="116"/>
    </location>
</feature>
<keyword evidence="1" id="KW-0175">Coiled coil</keyword>
<accession>A0A238BK66</accession>
<organism evidence="2 3">
    <name type="scientific">Onchocerca flexuosa</name>
    <dbReference type="NCBI Taxonomy" id="387005"/>
    <lineage>
        <taxon>Eukaryota</taxon>
        <taxon>Metazoa</taxon>
        <taxon>Ecdysozoa</taxon>
        <taxon>Nematoda</taxon>
        <taxon>Chromadorea</taxon>
        <taxon>Rhabditida</taxon>
        <taxon>Spirurina</taxon>
        <taxon>Spiruromorpha</taxon>
        <taxon>Filarioidea</taxon>
        <taxon>Onchocercidae</taxon>
        <taxon>Onchocerca</taxon>
    </lineage>
</organism>
<evidence type="ECO:0000256" key="1">
    <source>
        <dbReference type="SAM" id="Coils"/>
    </source>
</evidence>
<dbReference type="PANTHER" id="PTHR19850">
    <property type="entry name" value="GUANINE NUCLEOTIDE-BINDING PROTEIN BETA G PROTEIN BETA"/>
    <property type="match status" value="1"/>
</dbReference>
<name>A0A238BK66_9BILA</name>
<dbReference type="InterPro" id="IPR036322">
    <property type="entry name" value="WD40_repeat_dom_sf"/>
</dbReference>
<dbReference type="InterPro" id="IPR015943">
    <property type="entry name" value="WD40/YVTN_repeat-like_dom_sf"/>
</dbReference>